<feature type="domain" description="Glycosyltransferase subfamily 4-like N-terminal" evidence="5">
    <location>
        <begin position="26"/>
        <end position="204"/>
    </location>
</feature>
<dbReference type="Pfam" id="PF00534">
    <property type="entry name" value="Glycos_transf_1"/>
    <property type="match status" value="1"/>
</dbReference>
<dbReference type="PANTHER" id="PTHR12526">
    <property type="entry name" value="GLYCOSYLTRANSFERASE"/>
    <property type="match status" value="1"/>
</dbReference>
<name>A0ABQ3DHB2_9ACTN</name>
<evidence type="ECO:0000259" key="4">
    <source>
        <dbReference type="Pfam" id="PF00534"/>
    </source>
</evidence>
<organism evidence="6 7">
    <name type="scientific">Streptomyces chryseus</name>
    <dbReference type="NCBI Taxonomy" id="68186"/>
    <lineage>
        <taxon>Bacteria</taxon>
        <taxon>Bacillati</taxon>
        <taxon>Actinomycetota</taxon>
        <taxon>Actinomycetes</taxon>
        <taxon>Kitasatosporales</taxon>
        <taxon>Streptomycetaceae</taxon>
        <taxon>Streptomyces</taxon>
    </lineage>
</organism>
<keyword evidence="7" id="KW-1185">Reference proteome</keyword>
<evidence type="ECO:0000313" key="6">
    <source>
        <dbReference type="EMBL" id="GHA89352.1"/>
    </source>
</evidence>
<evidence type="ECO:0000256" key="2">
    <source>
        <dbReference type="ARBA" id="ARBA00022676"/>
    </source>
</evidence>
<dbReference type="InterPro" id="IPR001296">
    <property type="entry name" value="Glyco_trans_1"/>
</dbReference>
<dbReference type="PANTHER" id="PTHR12526:SF627">
    <property type="entry name" value="D-RHAMNOSYLTRANSFERASE WBPZ"/>
    <property type="match status" value="1"/>
</dbReference>
<dbReference type="Proteomes" id="UP000599437">
    <property type="component" value="Unassembled WGS sequence"/>
</dbReference>
<evidence type="ECO:0000259" key="5">
    <source>
        <dbReference type="Pfam" id="PF13439"/>
    </source>
</evidence>
<comment type="caution">
    <text evidence="6">The sequence shown here is derived from an EMBL/GenBank/DDBJ whole genome shotgun (WGS) entry which is preliminary data.</text>
</comment>
<gene>
    <name evidence="6" type="ORF">GCM10010346_09670</name>
</gene>
<feature type="domain" description="Glycosyl transferase family 1" evidence="4">
    <location>
        <begin position="213"/>
        <end position="372"/>
    </location>
</feature>
<proteinExistence type="predicted"/>
<dbReference type="Pfam" id="PF13439">
    <property type="entry name" value="Glyco_transf_4"/>
    <property type="match status" value="1"/>
</dbReference>
<dbReference type="CDD" id="cd03820">
    <property type="entry name" value="GT4_AmsD-like"/>
    <property type="match status" value="1"/>
</dbReference>
<evidence type="ECO:0000256" key="3">
    <source>
        <dbReference type="ARBA" id="ARBA00022679"/>
    </source>
</evidence>
<evidence type="ECO:0000256" key="1">
    <source>
        <dbReference type="ARBA" id="ARBA00021292"/>
    </source>
</evidence>
<protein>
    <recommendedName>
        <fullName evidence="1">D-inositol 3-phosphate glycosyltransferase</fullName>
    </recommendedName>
</protein>
<keyword evidence="2" id="KW-0328">Glycosyltransferase</keyword>
<sequence>MTGPLKIWGSRRRMHISFLLHNAYGIGGTIRTTFNLAQALAERHDVEIVSVFRHRDQPQMGAPAGVRLDYLVDLREKSHGYDGGDERFKLPAKVFPVGDGRHRQYSRLTDARIATHLKSTEADVVVGTRPGLNVHITRQTRRGPVRVGQEHLTLAGHSYRLRRELSHRYGLLDAVTTVTEADAHAYRTRLKLPGVRIEAVPNSVPAPLVAPADHGAKWVVAAGRLTRVKRYDLLVEAFAKVVAARPDWRLRIYGSGDASGNEKSALHALIGELGLHNHVFLMGPASPIEPEWVKGSIAAVTSEHESFGMTIVEAMRSGLPVVSTDCPHGPREIITDGRDGRLVPVGDTGAVADALLGLINDDEQRRAMGAAALASSARFDPGRIAERHEALFTELVSRGGNGRSRSRIHDALYSSRGAVLDGACSLRYKAASVLRKGQTA</sequence>
<dbReference type="Gene3D" id="3.40.50.2000">
    <property type="entry name" value="Glycogen Phosphorylase B"/>
    <property type="match status" value="2"/>
</dbReference>
<evidence type="ECO:0000313" key="7">
    <source>
        <dbReference type="Proteomes" id="UP000599437"/>
    </source>
</evidence>
<accession>A0ABQ3DHB2</accession>
<keyword evidence="3" id="KW-0808">Transferase</keyword>
<dbReference type="SUPFAM" id="SSF53756">
    <property type="entry name" value="UDP-Glycosyltransferase/glycogen phosphorylase"/>
    <property type="match status" value="1"/>
</dbReference>
<reference evidence="7" key="1">
    <citation type="journal article" date="2019" name="Int. J. Syst. Evol. Microbiol.">
        <title>The Global Catalogue of Microorganisms (GCM) 10K type strain sequencing project: providing services to taxonomists for standard genome sequencing and annotation.</title>
        <authorList>
            <consortium name="The Broad Institute Genomics Platform"/>
            <consortium name="The Broad Institute Genome Sequencing Center for Infectious Disease"/>
            <person name="Wu L."/>
            <person name="Ma J."/>
        </authorList>
    </citation>
    <scope>NUCLEOTIDE SEQUENCE [LARGE SCALE GENOMIC DNA]</scope>
    <source>
        <strain evidence="7">JCM 4737</strain>
    </source>
</reference>
<dbReference type="EMBL" id="BMVO01000002">
    <property type="protein sequence ID" value="GHA89352.1"/>
    <property type="molecule type" value="Genomic_DNA"/>
</dbReference>
<dbReference type="InterPro" id="IPR028098">
    <property type="entry name" value="Glyco_trans_4-like_N"/>
</dbReference>